<evidence type="ECO:0000313" key="9">
    <source>
        <dbReference type="Proteomes" id="UP001162734"/>
    </source>
</evidence>
<evidence type="ECO:0000313" key="8">
    <source>
        <dbReference type="EMBL" id="BDG09865.1"/>
    </source>
</evidence>
<dbReference type="EMBL" id="AP025592">
    <property type="protein sequence ID" value="BDG09865.1"/>
    <property type="molecule type" value="Genomic_DNA"/>
</dbReference>
<dbReference type="PANTHER" id="PTHR43133:SF8">
    <property type="entry name" value="RNA POLYMERASE SIGMA FACTOR HI_1459-RELATED"/>
    <property type="match status" value="1"/>
</dbReference>
<evidence type="ECO:0000256" key="5">
    <source>
        <dbReference type="ARBA" id="ARBA00023163"/>
    </source>
</evidence>
<dbReference type="PANTHER" id="PTHR43133">
    <property type="entry name" value="RNA POLYMERASE ECF-TYPE SIGMA FACTO"/>
    <property type="match status" value="1"/>
</dbReference>
<dbReference type="RefSeq" id="WP_248342266.1">
    <property type="nucleotide sequence ID" value="NZ_AP025592.1"/>
</dbReference>
<sequence length="198" mass="21699">MASDPDAALMLAFQGGDERAFRTLFDRHGRAMVRFCHHYVKDDARAEELAQDVFLKVHRSAARYQPTARFKTWLYRIASNHCLNELRRGEYAAREPARADGVPSEPADLDALPGGATTPEEAAMGQALAGAVEGLLARLPEKQRAAFVLCRLEGLSYEEIAEVLETSVSAVKSLLHRATVAAAEALAPWSGPEKEVRP</sequence>
<dbReference type="InterPro" id="IPR013324">
    <property type="entry name" value="RNA_pol_sigma_r3/r4-like"/>
</dbReference>
<evidence type="ECO:0000256" key="1">
    <source>
        <dbReference type="ARBA" id="ARBA00010641"/>
    </source>
</evidence>
<evidence type="ECO:0000259" key="7">
    <source>
        <dbReference type="Pfam" id="PF08281"/>
    </source>
</evidence>
<name>A0ABM7XDA8_9BACT</name>
<dbReference type="Pfam" id="PF04542">
    <property type="entry name" value="Sigma70_r2"/>
    <property type="match status" value="1"/>
</dbReference>
<comment type="similarity">
    <text evidence="1">Belongs to the sigma-70 factor family. ECF subfamily.</text>
</comment>
<evidence type="ECO:0000259" key="6">
    <source>
        <dbReference type="Pfam" id="PF04542"/>
    </source>
</evidence>
<organism evidence="8 9">
    <name type="scientific">Anaeromyxobacter paludicola</name>
    <dbReference type="NCBI Taxonomy" id="2918171"/>
    <lineage>
        <taxon>Bacteria</taxon>
        <taxon>Pseudomonadati</taxon>
        <taxon>Myxococcota</taxon>
        <taxon>Myxococcia</taxon>
        <taxon>Myxococcales</taxon>
        <taxon>Cystobacterineae</taxon>
        <taxon>Anaeromyxobacteraceae</taxon>
        <taxon>Anaeromyxobacter</taxon>
    </lineage>
</organism>
<proteinExistence type="inferred from homology"/>
<keyword evidence="4" id="KW-0238">DNA-binding</keyword>
<dbReference type="NCBIfam" id="TIGR02937">
    <property type="entry name" value="sigma70-ECF"/>
    <property type="match status" value="1"/>
</dbReference>
<keyword evidence="2" id="KW-0805">Transcription regulation</keyword>
<dbReference type="InterPro" id="IPR039425">
    <property type="entry name" value="RNA_pol_sigma-70-like"/>
</dbReference>
<dbReference type="Gene3D" id="1.10.1740.10">
    <property type="match status" value="1"/>
</dbReference>
<accession>A0ABM7XDA8</accession>
<evidence type="ECO:0000256" key="2">
    <source>
        <dbReference type="ARBA" id="ARBA00023015"/>
    </source>
</evidence>
<dbReference type="Proteomes" id="UP001162734">
    <property type="component" value="Chromosome"/>
</dbReference>
<dbReference type="InterPro" id="IPR013325">
    <property type="entry name" value="RNA_pol_sigma_r2"/>
</dbReference>
<dbReference type="SUPFAM" id="SSF88946">
    <property type="entry name" value="Sigma2 domain of RNA polymerase sigma factors"/>
    <property type="match status" value="1"/>
</dbReference>
<dbReference type="InterPro" id="IPR007627">
    <property type="entry name" value="RNA_pol_sigma70_r2"/>
</dbReference>
<protein>
    <submittedName>
        <fullName evidence="8">RNA polymerase sigma factor</fullName>
    </submittedName>
</protein>
<dbReference type="InterPro" id="IPR014284">
    <property type="entry name" value="RNA_pol_sigma-70_dom"/>
</dbReference>
<dbReference type="SUPFAM" id="SSF88659">
    <property type="entry name" value="Sigma3 and sigma4 domains of RNA polymerase sigma factors"/>
    <property type="match status" value="1"/>
</dbReference>
<reference evidence="9" key="1">
    <citation type="journal article" date="2022" name="Int. J. Syst. Evol. Microbiol.">
        <title>Anaeromyxobacter oryzae sp. nov., Anaeromyxobacter diazotrophicus sp. nov. and Anaeromyxobacter paludicola sp. nov., isolated from paddy soils.</title>
        <authorList>
            <person name="Itoh H."/>
            <person name="Xu Z."/>
            <person name="Mise K."/>
            <person name="Masuda Y."/>
            <person name="Ushijima N."/>
            <person name="Hayakawa C."/>
            <person name="Shiratori Y."/>
            <person name="Senoo K."/>
        </authorList>
    </citation>
    <scope>NUCLEOTIDE SEQUENCE [LARGE SCALE GENOMIC DNA]</scope>
    <source>
        <strain evidence="9">Red630</strain>
    </source>
</reference>
<keyword evidence="9" id="KW-1185">Reference proteome</keyword>
<evidence type="ECO:0000256" key="4">
    <source>
        <dbReference type="ARBA" id="ARBA00023125"/>
    </source>
</evidence>
<feature type="domain" description="RNA polymerase sigma-70 region 2" evidence="6">
    <location>
        <begin position="24"/>
        <end position="88"/>
    </location>
</feature>
<keyword evidence="5" id="KW-0804">Transcription</keyword>
<feature type="domain" description="RNA polymerase sigma factor 70 region 4 type 2" evidence="7">
    <location>
        <begin position="131"/>
        <end position="178"/>
    </location>
</feature>
<gene>
    <name evidence="8" type="primary">algU</name>
    <name evidence="8" type="ORF">AMPC_29780</name>
</gene>
<dbReference type="Pfam" id="PF08281">
    <property type="entry name" value="Sigma70_r4_2"/>
    <property type="match status" value="1"/>
</dbReference>
<dbReference type="Gene3D" id="1.10.10.10">
    <property type="entry name" value="Winged helix-like DNA-binding domain superfamily/Winged helix DNA-binding domain"/>
    <property type="match status" value="1"/>
</dbReference>
<evidence type="ECO:0000256" key="3">
    <source>
        <dbReference type="ARBA" id="ARBA00023082"/>
    </source>
</evidence>
<dbReference type="InterPro" id="IPR013249">
    <property type="entry name" value="RNA_pol_sigma70_r4_t2"/>
</dbReference>
<dbReference type="CDD" id="cd06171">
    <property type="entry name" value="Sigma70_r4"/>
    <property type="match status" value="1"/>
</dbReference>
<dbReference type="InterPro" id="IPR036388">
    <property type="entry name" value="WH-like_DNA-bd_sf"/>
</dbReference>
<keyword evidence="3" id="KW-0731">Sigma factor</keyword>